<reference evidence="2" key="1">
    <citation type="submission" date="2020-03" db="EMBL/GenBank/DDBJ databases">
        <title>The deep terrestrial virosphere.</title>
        <authorList>
            <person name="Holmfeldt K."/>
            <person name="Nilsson E."/>
            <person name="Simone D."/>
            <person name="Lopez-Fernandez M."/>
            <person name="Wu X."/>
            <person name="de Brujin I."/>
            <person name="Lundin D."/>
            <person name="Andersson A."/>
            <person name="Bertilsson S."/>
            <person name="Dopson M."/>
        </authorList>
    </citation>
    <scope>NUCLEOTIDE SEQUENCE</scope>
    <source>
        <strain evidence="2">TM448B07565</strain>
    </source>
</reference>
<feature type="region of interest" description="Disordered" evidence="1">
    <location>
        <begin position="1"/>
        <end position="22"/>
    </location>
</feature>
<gene>
    <name evidence="2" type="ORF">TM448B07565_0002</name>
</gene>
<proteinExistence type="predicted"/>
<evidence type="ECO:0000256" key="1">
    <source>
        <dbReference type="SAM" id="MobiDB-lite"/>
    </source>
</evidence>
<dbReference type="EMBL" id="MT145172">
    <property type="protein sequence ID" value="QJI04350.1"/>
    <property type="molecule type" value="Genomic_DNA"/>
</dbReference>
<protein>
    <submittedName>
        <fullName evidence="2">Uncharacterized protein</fullName>
    </submittedName>
</protein>
<name>A0A6M3Y2A7_9ZZZZ</name>
<accession>A0A6M3Y2A7</accession>
<evidence type="ECO:0000313" key="2">
    <source>
        <dbReference type="EMBL" id="QJI04350.1"/>
    </source>
</evidence>
<organism evidence="2">
    <name type="scientific">viral metagenome</name>
    <dbReference type="NCBI Taxonomy" id="1070528"/>
    <lineage>
        <taxon>unclassified sequences</taxon>
        <taxon>metagenomes</taxon>
        <taxon>organismal metagenomes</taxon>
    </lineage>
</organism>
<sequence length="99" mass="11178">MSPSQPFGAMPVDQGKNDEGHTRTELIINPIQQTVEIRNCDFMADQTMNLTAFKQLCFDNNWEGTLYKVRATEEAIEEAIMDALYAAERNHETPTISPS</sequence>
<dbReference type="AlphaFoldDB" id="A0A6M3Y2A7"/>